<dbReference type="PROSITE" id="PS50191">
    <property type="entry name" value="CRAL_TRIO"/>
    <property type="match status" value="1"/>
</dbReference>
<proteinExistence type="predicted"/>
<dbReference type="InterPro" id="IPR036273">
    <property type="entry name" value="CRAL/TRIO_N_dom_sf"/>
</dbReference>
<evidence type="ECO:0000313" key="2">
    <source>
        <dbReference type="Proteomes" id="UP000035680"/>
    </source>
</evidence>
<dbReference type="SUPFAM" id="SSF46938">
    <property type="entry name" value="CRAL/TRIO N-terminal domain"/>
    <property type="match status" value="1"/>
</dbReference>
<organism evidence="2 3">
    <name type="scientific">Strongyloides venezuelensis</name>
    <name type="common">Threadworm</name>
    <dbReference type="NCBI Taxonomy" id="75913"/>
    <lineage>
        <taxon>Eukaryota</taxon>
        <taxon>Metazoa</taxon>
        <taxon>Ecdysozoa</taxon>
        <taxon>Nematoda</taxon>
        <taxon>Chromadorea</taxon>
        <taxon>Rhabditida</taxon>
        <taxon>Tylenchina</taxon>
        <taxon>Panagrolaimomorpha</taxon>
        <taxon>Strongyloidoidea</taxon>
        <taxon>Strongyloididae</taxon>
        <taxon>Strongyloides</taxon>
    </lineage>
</organism>
<dbReference type="Gene3D" id="2.60.120.680">
    <property type="entry name" value="GOLD domain"/>
    <property type="match status" value="1"/>
</dbReference>
<reference evidence="2" key="1">
    <citation type="submission" date="2014-07" db="EMBL/GenBank/DDBJ databases">
        <authorList>
            <person name="Martin A.A"/>
            <person name="De Silva N."/>
        </authorList>
    </citation>
    <scope>NUCLEOTIDE SEQUENCE</scope>
</reference>
<dbReference type="Pfam" id="PF00650">
    <property type="entry name" value="CRAL_TRIO"/>
    <property type="match status" value="1"/>
</dbReference>
<dbReference type="PANTHER" id="PTHR47159">
    <property type="entry name" value="PROTEIN CBG07705-RELATED"/>
    <property type="match status" value="1"/>
</dbReference>
<reference evidence="3" key="2">
    <citation type="submission" date="2015-08" db="UniProtKB">
        <authorList>
            <consortium name="WormBaseParasite"/>
        </authorList>
    </citation>
    <scope>IDENTIFICATION</scope>
</reference>
<name>A0A0K0EX65_STRVS</name>
<dbReference type="InterPro" id="IPR053302">
    <property type="entry name" value="CRAL-TRIO_domain"/>
</dbReference>
<protein>
    <submittedName>
        <fullName evidence="3">CRAL-TRIO domain-containing protein</fullName>
    </submittedName>
</protein>
<dbReference type="InterPro" id="IPR036865">
    <property type="entry name" value="CRAL-TRIO_dom_sf"/>
</dbReference>
<dbReference type="Proteomes" id="UP000035680">
    <property type="component" value="Unassembled WGS sequence"/>
</dbReference>
<evidence type="ECO:0000313" key="3">
    <source>
        <dbReference type="WBParaSite" id="SVE_0111900.1"/>
    </source>
</evidence>
<dbReference type="AlphaFoldDB" id="A0A0K0EX65"/>
<feature type="domain" description="CRAL-TRIO" evidence="1">
    <location>
        <begin position="70"/>
        <end position="247"/>
    </location>
</feature>
<dbReference type="SUPFAM" id="SSF52087">
    <property type="entry name" value="CRAL/TRIO domain"/>
    <property type="match status" value="1"/>
</dbReference>
<accession>A0A0K0EX65</accession>
<keyword evidence="2" id="KW-1185">Reference proteome</keyword>
<evidence type="ECO:0000259" key="1">
    <source>
        <dbReference type="PROSITE" id="PS50191"/>
    </source>
</evidence>
<dbReference type="Gene3D" id="3.40.525.10">
    <property type="entry name" value="CRAL-TRIO lipid binding domain"/>
    <property type="match status" value="1"/>
</dbReference>
<dbReference type="InterPro" id="IPR001251">
    <property type="entry name" value="CRAL-TRIO_dom"/>
</dbReference>
<sequence>MINDIDKIRNDMGDEIPKYMNTDYHLKRWLKANNDNVNDTIKKFRKYLRIRQCYKCDDDKYFEDFYNNTEIVNFRKIFSQSICQINWYNSKDNALLFVESAVNDTGSVTKSIRVNDYVRIFFTCCEYFQRVLLEHEKISGKESSGICIFDMSNFSLMNYANPVSAINKMYETRIDIWLNYFSELLKKVIIVNGPRIMSLSWKVLSILLPSEVHDRFMFANSLPHDLKKSLSTDCIPIAFGGTKHIGNCLPNCCNVVGKLMAKDFIKNGNIWLEEKVIPPKAKSISLSPGDVLKETFEVKKNQKLIYELYCNKDYTLKITLNDNILLNPDIKLSTPVLSAEDSFIIPISGIILLELTNLSKLMKMSGKFTVVIA</sequence>
<dbReference type="PANTHER" id="PTHR47159:SF6">
    <property type="entry name" value="CRAL-TRIO DOMAIN-CONTAINING PROTEIN"/>
    <property type="match status" value="1"/>
</dbReference>
<dbReference type="WBParaSite" id="SVE_0111900.1">
    <property type="protein sequence ID" value="SVE_0111900.1"/>
    <property type="gene ID" value="SVE_0111900"/>
</dbReference>
<dbReference type="STRING" id="75913.A0A0K0EX65"/>
<dbReference type="SMART" id="SM00516">
    <property type="entry name" value="SEC14"/>
    <property type="match status" value="1"/>
</dbReference>
<dbReference type="CDD" id="cd00170">
    <property type="entry name" value="SEC14"/>
    <property type="match status" value="1"/>
</dbReference>